<gene>
    <name evidence="2" type="ORF">J4573_40245</name>
</gene>
<evidence type="ECO:0000313" key="2">
    <source>
        <dbReference type="EMBL" id="MBO2453380.1"/>
    </source>
</evidence>
<dbReference type="Gene3D" id="3.40.30.10">
    <property type="entry name" value="Glutaredoxin"/>
    <property type="match status" value="1"/>
</dbReference>
<dbReference type="InterPro" id="IPR004360">
    <property type="entry name" value="Glyas_Fos-R_dOase_dom"/>
</dbReference>
<name>A0A939PJ72_9ACTN</name>
<dbReference type="AlphaFoldDB" id="A0A939PJ72"/>
<accession>A0A939PJ72</accession>
<feature type="domain" description="VOC" evidence="1">
    <location>
        <begin position="116"/>
        <end position="231"/>
    </location>
</feature>
<dbReference type="PANTHER" id="PTHR41294:SF1">
    <property type="entry name" value="CADMIUM-INDUCED PROTEIN CADI"/>
    <property type="match status" value="1"/>
</dbReference>
<comment type="caution">
    <text evidence="2">The sequence shown here is derived from an EMBL/GenBank/DDBJ whole genome shotgun (WGS) entry which is preliminary data.</text>
</comment>
<dbReference type="PANTHER" id="PTHR41294">
    <property type="entry name" value="CADMIUM-INDUCED PROTEIN CADI"/>
    <property type="match status" value="1"/>
</dbReference>
<dbReference type="InterPro" id="IPR037523">
    <property type="entry name" value="VOC_core"/>
</dbReference>
<dbReference type="GO" id="GO:0046686">
    <property type="term" value="P:response to cadmium ion"/>
    <property type="evidence" value="ECO:0007669"/>
    <property type="project" value="TreeGrafter"/>
</dbReference>
<dbReference type="NCBIfam" id="NF041414">
    <property type="entry name" value="ArsI_CadI_VOC"/>
    <property type="match status" value="1"/>
</dbReference>
<dbReference type="Pfam" id="PF00903">
    <property type="entry name" value="Glyoxalase"/>
    <property type="match status" value="1"/>
</dbReference>
<protein>
    <submittedName>
        <fullName evidence="2">Arsenic metallochaperone ArsD family protein</fullName>
    </submittedName>
</protein>
<sequence>MTLTIYVADPDHEQPARGVIRVYQETAPDDVSAAPGEVVTVGRSTGAQVELPATVLQVMVLKGAQTFPLTLVDGQPVKSGTLPEPQELASWVTEGVEGPAVLVTDADSAVDFPTAMRAHISLDVVDVDVALPFYMVLFGTRPLKRRDDYIKFELEEPPLNLTLNQHDTASASSGHYGIQVKSSRAVAQAKDRLVTAGFVITEETETACCYAVQTKIWAADPDGNRWEIFVVTEEEADEGCGPDCICYQEMERSFISGGAAASATAVGQ</sequence>
<reference evidence="2" key="1">
    <citation type="submission" date="2021-03" db="EMBL/GenBank/DDBJ databases">
        <authorList>
            <person name="Kanchanasin P."/>
            <person name="Saeng-In P."/>
            <person name="Phongsopitanun W."/>
            <person name="Yuki M."/>
            <person name="Kudo T."/>
            <person name="Ohkuma M."/>
            <person name="Tanasupawat S."/>
        </authorList>
    </citation>
    <scope>NUCLEOTIDE SEQUENCE</scope>
    <source>
        <strain evidence="2">GKU 128</strain>
    </source>
</reference>
<dbReference type="SUPFAM" id="SSF54593">
    <property type="entry name" value="Glyoxalase/Bleomycin resistance protein/Dihydroxybiphenyl dioxygenase"/>
    <property type="match status" value="1"/>
</dbReference>
<dbReference type="InterPro" id="IPR052393">
    <property type="entry name" value="Cadmium-induced_rsp"/>
</dbReference>
<dbReference type="PROSITE" id="PS51819">
    <property type="entry name" value="VOC"/>
    <property type="match status" value="1"/>
</dbReference>
<organism evidence="2 3">
    <name type="scientific">Actinomadura barringtoniae</name>
    <dbReference type="NCBI Taxonomy" id="1427535"/>
    <lineage>
        <taxon>Bacteria</taxon>
        <taxon>Bacillati</taxon>
        <taxon>Actinomycetota</taxon>
        <taxon>Actinomycetes</taxon>
        <taxon>Streptosporangiales</taxon>
        <taxon>Thermomonosporaceae</taxon>
        <taxon>Actinomadura</taxon>
    </lineage>
</organism>
<keyword evidence="3" id="KW-1185">Reference proteome</keyword>
<dbReference type="InterPro" id="IPR029068">
    <property type="entry name" value="Glyas_Bleomycin-R_OHBP_Dase"/>
</dbReference>
<dbReference type="Gene3D" id="3.10.180.10">
    <property type="entry name" value="2,3-Dihydroxybiphenyl 1,2-Dioxygenase, domain 1"/>
    <property type="match status" value="1"/>
</dbReference>
<dbReference type="InterPro" id="IPR049789">
    <property type="entry name" value="ArsI/CadI-like"/>
</dbReference>
<dbReference type="RefSeq" id="WP_208261405.1">
    <property type="nucleotide sequence ID" value="NZ_JAGEOJ010000020.1"/>
</dbReference>
<evidence type="ECO:0000259" key="1">
    <source>
        <dbReference type="PROSITE" id="PS51819"/>
    </source>
</evidence>
<proteinExistence type="predicted"/>
<evidence type="ECO:0000313" key="3">
    <source>
        <dbReference type="Proteomes" id="UP000669179"/>
    </source>
</evidence>
<dbReference type="EMBL" id="JAGEOJ010000020">
    <property type="protein sequence ID" value="MBO2453380.1"/>
    <property type="molecule type" value="Genomic_DNA"/>
</dbReference>
<dbReference type="Proteomes" id="UP000669179">
    <property type="component" value="Unassembled WGS sequence"/>
</dbReference>